<dbReference type="EMBL" id="RJVU01008827">
    <property type="protein sequence ID" value="ROL53477.1"/>
    <property type="molecule type" value="Genomic_DNA"/>
</dbReference>
<evidence type="ECO:0000256" key="1">
    <source>
        <dbReference type="SAM" id="MobiDB-lite"/>
    </source>
</evidence>
<accession>A0A3N0Z4R4</accession>
<name>A0A3N0Z4R4_ANAGA</name>
<keyword evidence="3" id="KW-1185">Reference proteome</keyword>
<evidence type="ECO:0000313" key="3">
    <source>
        <dbReference type="Proteomes" id="UP000281406"/>
    </source>
</evidence>
<comment type="caution">
    <text evidence="2">The sequence shown here is derived from an EMBL/GenBank/DDBJ whole genome shotgun (WGS) entry which is preliminary data.</text>
</comment>
<evidence type="ECO:0000313" key="2">
    <source>
        <dbReference type="EMBL" id="ROL53477.1"/>
    </source>
</evidence>
<dbReference type="Proteomes" id="UP000281406">
    <property type="component" value="Unassembled WGS sequence"/>
</dbReference>
<feature type="compositionally biased region" description="Polar residues" evidence="1">
    <location>
        <begin position="1"/>
        <end position="11"/>
    </location>
</feature>
<reference evidence="2 3" key="1">
    <citation type="submission" date="2018-10" db="EMBL/GenBank/DDBJ databases">
        <title>Genome assembly for a Yunnan-Guizhou Plateau 3E fish, Anabarilius grahami (Regan), and its evolutionary and genetic applications.</title>
        <authorList>
            <person name="Jiang W."/>
        </authorList>
    </citation>
    <scope>NUCLEOTIDE SEQUENCE [LARGE SCALE GENOMIC DNA]</scope>
    <source>
        <strain evidence="2">AG-KIZ</strain>
        <tissue evidence="2">Muscle</tissue>
    </source>
</reference>
<dbReference type="AlphaFoldDB" id="A0A3N0Z4R4"/>
<proteinExistence type="predicted"/>
<feature type="region of interest" description="Disordered" evidence="1">
    <location>
        <begin position="1"/>
        <end position="65"/>
    </location>
</feature>
<sequence length="334" mass="35805">MVIKVNSQRLRSGSPAPSCGSLFTAYPAKEDITSPPPDPERSQSSALSLLDQKPEPTADWETESVTRRETKTVLELKTEAIFIPQPELHRKSDQVHEPATTSCEEGILMEYDFMGWSLANIPAIEVSCISAGPAQLQVFCVFADPAQLHVSCVSDDPTQPPSPASTTQDRQFFSPAFTGSLKFLGIFNVSLLRESAWGLSVASSTLASGSPVSASGHQAHHSTLACRPVGSTLAPPPSAPPWPIVNLPDQWTSGPSAAHCAFTPTAPSWSSVPTAVPQSSGTLTLPQLLVTVATPWPPGPMVLSVSLSPWLHLGFHLSPLRLRRSVTRFCLDRL</sequence>
<organism evidence="2 3">
    <name type="scientific">Anabarilius grahami</name>
    <name type="common">Kanglang fish</name>
    <name type="synonym">Barilius grahami</name>
    <dbReference type="NCBI Taxonomy" id="495550"/>
    <lineage>
        <taxon>Eukaryota</taxon>
        <taxon>Metazoa</taxon>
        <taxon>Chordata</taxon>
        <taxon>Craniata</taxon>
        <taxon>Vertebrata</taxon>
        <taxon>Euteleostomi</taxon>
        <taxon>Actinopterygii</taxon>
        <taxon>Neopterygii</taxon>
        <taxon>Teleostei</taxon>
        <taxon>Ostariophysi</taxon>
        <taxon>Cypriniformes</taxon>
        <taxon>Xenocyprididae</taxon>
        <taxon>Xenocypridinae</taxon>
        <taxon>Xenocypridinae incertae sedis</taxon>
        <taxon>Anabarilius</taxon>
    </lineage>
</organism>
<gene>
    <name evidence="2" type="ORF">DPX16_20016</name>
</gene>
<protein>
    <submittedName>
        <fullName evidence="2">Uncharacterized protein</fullName>
    </submittedName>
</protein>